<evidence type="ECO:0000256" key="3">
    <source>
        <dbReference type="ARBA" id="ARBA00019693"/>
    </source>
</evidence>
<evidence type="ECO:0000256" key="2">
    <source>
        <dbReference type="ARBA" id="ARBA00007864"/>
    </source>
</evidence>
<name>A0A834RE03_SARSC</name>
<comment type="similarity">
    <text evidence="2">Belongs to the Mediator complex subunit 24 family.</text>
</comment>
<keyword evidence="4" id="KW-0805">Transcription regulation</keyword>
<dbReference type="InterPro" id="IPR021429">
    <property type="entry name" value="Mediator_Med24"/>
</dbReference>
<keyword evidence="7" id="KW-0539">Nucleus</keyword>
<evidence type="ECO:0000313" key="11">
    <source>
        <dbReference type="Proteomes" id="UP000070412"/>
    </source>
</evidence>
<dbReference type="PANTHER" id="PTHR12898">
    <property type="entry name" value="MEDIATOR OF RNA POLYMERASE II TRANSCRIPTION SUBUNIT 24"/>
    <property type="match status" value="1"/>
</dbReference>
<dbReference type="Proteomes" id="UP000070412">
    <property type="component" value="Unassembled WGS sequence"/>
</dbReference>
<evidence type="ECO:0000256" key="4">
    <source>
        <dbReference type="ARBA" id="ARBA00023015"/>
    </source>
</evidence>
<dbReference type="AlphaFoldDB" id="A0A834RE03"/>
<accession>A0A834RE03</accession>
<evidence type="ECO:0000256" key="7">
    <source>
        <dbReference type="ARBA" id="ARBA00023242"/>
    </source>
</evidence>
<keyword evidence="6" id="KW-0804">Transcription</keyword>
<protein>
    <recommendedName>
        <fullName evidence="3">Mediator of RNA polymerase II transcription subunit 24</fullName>
    </recommendedName>
    <alternativeName>
        <fullName evidence="8">Mediator complex subunit 24</fullName>
    </alternativeName>
</protein>
<reference evidence="11" key="1">
    <citation type="journal article" date="2020" name="PLoS Negl. Trop. Dis.">
        <title>High-quality nuclear genome for Sarcoptes scabiei-A critical resource for a neglected parasite.</title>
        <authorList>
            <person name="Korhonen P.K."/>
            <person name="Gasser R.B."/>
            <person name="Ma G."/>
            <person name="Wang T."/>
            <person name="Stroehlein A.J."/>
            <person name="Young N.D."/>
            <person name="Ang C.S."/>
            <person name="Fernando D.D."/>
            <person name="Lu H.C."/>
            <person name="Taylor S."/>
            <person name="Reynolds S.L."/>
            <person name="Mofiz E."/>
            <person name="Najaraj S.H."/>
            <person name="Gowda H."/>
            <person name="Madugundu A."/>
            <person name="Renuse S."/>
            <person name="Holt D."/>
            <person name="Pandey A."/>
            <person name="Papenfuss A.T."/>
            <person name="Fischer K."/>
        </authorList>
    </citation>
    <scope>NUCLEOTIDE SEQUENCE [LARGE SCALE GENOMIC DNA]</scope>
</reference>
<evidence type="ECO:0000256" key="6">
    <source>
        <dbReference type="ARBA" id="ARBA00023163"/>
    </source>
</evidence>
<evidence type="ECO:0000256" key="8">
    <source>
        <dbReference type="ARBA" id="ARBA00031960"/>
    </source>
</evidence>
<keyword evidence="5" id="KW-0010">Activator</keyword>
<keyword evidence="11" id="KW-1185">Reference proteome</keyword>
<dbReference type="OrthoDB" id="21216at2759"/>
<proteinExistence type="inferred from homology"/>
<evidence type="ECO:0000313" key="9">
    <source>
        <dbReference type="EMBL" id="KAF7495504.1"/>
    </source>
</evidence>
<dbReference type="Pfam" id="PF11277">
    <property type="entry name" value="Med24_N"/>
    <property type="match status" value="1"/>
</dbReference>
<evidence type="ECO:0000256" key="5">
    <source>
        <dbReference type="ARBA" id="ARBA00023159"/>
    </source>
</evidence>
<gene>
    <name evidence="9" type="ORF">SSS_4290</name>
</gene>
<evidence type="ECO:0000313" key="10">
    <source>
        <dbReference type="EnsemblMetazoa" id="KAF7495504.1"/>
    </source>
</evidence>
<organism evidence="9">
    <name type="scientific">Sarcoptes scabiei</name>
    <name type="common">Itch mite</name>
    <name type="synonym">Acarus scabiei</name>
    <dbReference type="NCBI Taxonomy" id="52283"/>
    <lineage>
        <taxon>Eukaryota</taxon>
        <taxon>Metazoa</taxon>
        <taxon>Ecdysozoa</taxon>
        <taxon>Arthropoda</taxon>
        <taxon>Chelicerata</taxon>
        <taxon>Arachnida</taxon>
        <taxon>Acari</taxon>
        <taxon>Acariformes</taxon>
        <taxon>Sarcoptiformes</taxon>
        <taxon>Astigmata</taxon>
        <taxon>Psoroptidia</taxon>
        <taxon>Sarcoptoidea</taxon>
        <taxon>Sarcoptidae</taxon>
        <taxon>Sarcoptinae</taxon>
        <taxon>Sarcoptes</taxon>
    </lineage>
</organism>
<reference evidence="9" key="2">
    <citation type="submission" date="2020-01" db="EMBL/GenBank/DDBJ databases">
        <authorList>
            <person name="Korhonen P.K.K."/>
            <person name="Guangxu M.G."/>
            <person name="Wang T.W."/>
            <person name="Stroehlein A.J.S."/>
            <person name="Young N.D."/>
            <person name="Ang C.-S.A."/>
            <person name="Fernando D.W.F."/>
            <person name="Lu H.L."/>
            <person name="Taylor S.T."/>
            <person name="Ehtesham M.E.M."/>
            <person name="Najaraj S.H.N."/>
            <person name="Harsha G.H.G."/>
            <person name="Madugundu A.M."/>
            <person name="Renuse S.R."/>
            <person name="Holt D.H."/>
            <person name="Pandey A.P."/>
            <person name="Papenfuss A.P."/>
            <person name="Gasser R.B.G."/>
            <person name="Fischer K.F."/>
        </authorList>
    </citation>
    <scope>NUCLEOTIDE SEQUENCE</scope>
    <source>
        <strain evidence="9">SSS_KF_BRIS2020</strain>
    </source>
</reference>
<dbReference type="EMBL" id="WVUK01000048">
    <property type="protein sequence ID" value="KAF7495504.1"/>
    <property type="molecule type" value="Genomic_DNA"/>
</dbReference>
<dbReference type="EnsemblMetazoa" id="SSS_4290s_mrna">
    <property type="protein sequence ID" value="KAF7495504.1"/>
    <property type="gene ID" value="SSS_4290"/>
</dbReference>
<sequence length="1094" mass="126651">MIDIEMIPAPNQETIPLSEQISTLDEVKHVVVRAWRERWTEHEWSHFIKKLMRNFSGNLNGLADFILNQAICGPITNSSLMLYLDNCLEMNIIQFKYCALICTKMFDLKSHCTFSLLNFYDRHKMRIHSRAQDECFEWCEILVLSVFWLGKIIANSLTEMNEILSSNEYQGSTLQNCNNQYPAINLFHSENIHYRIVEKSINLLRYISNSSYLQSLLYIGRLEKTTEWNEWNQIQIEINSIFKSMMPHSSKFIFESPFKNFKQNSLINYKSIRILITFYAMQDLSTSNALLADYLMMIKKSFDLDTSRLYCEILHTCFIGLIDAHKTANEDRKNINHHAWTAFLLFRVPSIFLHISKLIKVENHTVSKIQLETDLLLGIEKLIKLGPCIDQLILCYDIELVKKFLECLKDPAIDLLTSEAIDRLLKEIKLRISTYSDDTTEAAAAKPQDHTSNGCNVSSSDSLSCNILIYRAEHSVKSILTPLYMDTCNIEAVAGIICKMQHSFDLILCAAASNELLSKFAQRLIELNVSNSKSSDENLRSSQIRAIVFDITFVSLCSLVERYGLRPIYGEQKNTSTYSNDPSFFIRWCRLNITSSESVYDPSIILSSYPLDSEFEDLLTQYMTSDANFEFKTASVNWEKMCVAIQFATAELLDAWTHNIIDQEEVMKFIKRLKNPLCFLAFSSGCWLIAKMKTVSADRKTKIMFILNELQQSPEIDQIVETFFNEADYNNLYFGFKQRWTLMSSTLKRLMTRYSSSIQIITDPMKPILKASKSSLNASLDHCLHITRNHFSLKQMNEFCNLISLGGPRWFVDRVVDHVLSFNDIACLQDGVDLAYGLFHFDLQQCTLALLKHILPSFLLSKSSELELIEPKISALFRLTICTVYSAIQLSKKRPKMSQIEILEGFNSSLFYGNHQKNLTSKLDLISNSSLFFKIQNLKNYRLQNVNQVMENNERDDFDSLICLQNESNESDILLSNYDHILNEPLYFELVNIFRFILDKSFQHEISPWLLVFVILLEQIHSNLQENSAEFLQLLPLNFFETMIESSYYQVISYEQLLNYLVLDSSESRKIASKLVCHLYLKKRPINQNVKTAH</sequence>
<reference evidence="10" key="3">
    <citation type="submission" date="2022-06" db="UniProtKB">
        <authorList>
            <consortium name="EnsemblMetazoa"/>
        </authorList>
    </citation>
    <scope>IDENTIFICATION</scope>
</reference>
<dbReference type="GO" id="GO:0060261">
    <property type="term" value="P:positive regulation of transcription initiation by RNA polymerase II"/>
    <property type="evidence" value="ECO:0007669"/>
    <property type="project" value="TreeGrafter"/>
</dbReference>
<dbReference type="GO" id="GO:0003712">
    <property type="term" value="F:transcription coregulator activity"/>
    <property type="evidence" value="ECO:0007669"/>
    <property type="project" value="TreeGrafter"/>
</dbReference>
<comment type="subcellular location">
    <subcellularLocation>
        <location evidence="1">Nucleus</location>
    </subcellularLocation>
</comment>
<dbReference type="GO" id="GO:0016592">
    <property type="term" value="C:mediator complex"/>
    <property type="evidence" value="ECO:0007669"/>
    <property type="project" value="InterPro"/>
</dbReference>
<dbReference type="PANTHER" id="PTHR12898:SF1">
    <property type="entry name" value="MEDIATOR OF RNA POLYMERASE II TRANSCRIPTION SUBUNIT 24"/>
    <property type="match status" value="1"/>
</dbReference>
<evidence type="ECO:0000256" key="1">
    <source>
        <dbReference type="ARBA" id="ARBA00004123"/>
    </source>
</evidence>